<dbReference type="AlphaFoldDB" id="A0AAD5JXN4"/>
<feature type="chain" id="PRO_5042227162" evidence="2">
    <location>
        <begin position="21"/>
        <end position="99"/>
    </location>
</feature>
<organism evidence="3 4">
    <name type="scientific">Phascolomyces articulosus</name>
    <dbReference type="NCBI Taxonomy" id="60185"/>
    <lineage>
        <taxon>Eukaryota</taxon>
        <taxon>Fungi</taxon>
        <taxon>Fungi incertae sedis</taxon>
        <taxon>Mucoromycota</taxon>
        <taxon>Mucoromycotina</taxon>
        <taxon>Mucoromycetes</taxon>
        <taxon>Mucorales</taxon>
        <taxon>Lichtheimiaceae</taxon>
        <taxon>Phascolomyces</taxon>
    </lineage>
</organism>
<evidence type="ECO:0000313" key="3">
    <source>
        <dbReference type="EMBL" id="KAI9245652.1"/>
    </source>
</evidence>
<evidence type="ECO:0000313" key="4">
    <source>
        <dbReference type="Proteomes" id="UP001209540"/>
    </source>
</evidence>
<reference evidence="3" key="2">
    <citation type="submission" date="2023-02" db="EMBL/GenBank/DDBJ databases">
        <authorList>
            <consortium name="DOE Joint Genome Institute"/>
            <person name="Mondo S.J."/>
            <person name="Chang Y."/>
            <person name="Wang Y."/>
            <person name="Ahrendt S."/>
            <person name="Andreopoulos W."/>
            <person name="Barry K."/>
            <person name="Beard J."/>
            <person name="Benny G.L."/>
            <person name="Blankenship S."/>
            <person name="Bonito G."/>
            <person name="Cuomo C."/>
            <person name="Desiro A."/>
            <person name="Gervers K.A."/>
            <person name="Hundley H."/>
            <person name="Kuo A."/>
            <person name="LaButti K."/>
            <person name="Lang B.F."/>
            <person name="Lipzen A."/>
            <person name="O'Donnell K."/>
            <person name="Pangilinan J."/>
            <person name="Reynolds N."/>
            <person name="Sandor L."/>
            <person name="Smith M.W."/>
            <person name="Tsang A."/>
            <person name="Grigoriev I.V."/>
            <person name="Stajich J.E."/>
            <person name="Spatafora J.W."/>
        </authorList>
    </citation>
    <scope>NUCLEOTIDE SEQUENCE</scope>
    <source>
        <strain evidence="3">RSA 2281</strain>
    </source>
</reference>
<keyword evidence="4" id="KW-1185">Reference proteome</keyword>
<reference evidence="3" key="1">
    <citation type="journal article" date="2022" name="IScience">
        <title>Evolution of zygomycete secretomes and the origins of terrestrial fungal ecologies.</title>
        <authorList>
            <person name="Chang Y."/>
            <person name="Wang Y."/>
            <person name="Mondo S."/>
            <person name="Ahrendt S."/>
            <person name="Andreopoulos W."/>
            <person name="Barry K."/>
            <person name="Beard J."/>
            <person name="Benny G.L."/>
            <person name="Blankenship S."/>
            <person name="Bonito G."/>
            <person name="Cuomo C."/>
            <person name="Desiro A."/>
            <person name="Gervers K.A."/>
            <person name="Hundley H."/>
            <person name="Kuo A."/>
            <person name="LaButti K."/>
            <person name="Lang B.F."/>
            <person name="Lipzen A."/>
            <person name="O'Donnell K."/>
            <person name="Pangilinan J."/>
            <person name="Reynolds N."/>
            <person name="Sandor L."/>
            <person name="Smith M.E."/>
            <person name="Tsang A."/>
            <person name="Grigoriev I.V."/>
            <person name="Stajich J.E."/>
            <person name="Spatafora J.W."/>
        </authorList>
    </citation>
    <scope>NUCLEOTIDE SEQUENCE</scope>
    <source>
        <strain evidence="3">RSA 2281</strain>
    </source>
</reference>
<proteinExistence type="predicted"/>
<comment type="caution">
    <text evidence="3">The sequence shown here is derived from an EMBL/GenBank/DDBJ whole genome shotgun (WGS) entry which is preliminary data.</text>
</comment>
<evidence type="ECO:0000256" key="2">
    <source>
        <dbReference type="SAM" id="SignalP"/>
    </source>
</evidence>
<accession>A0AAD5JXN4</accession>
<name>A0AAD5JXN4_9FUNG</name>
<evidence type="ECO:0000256" key="1">
    <source>
        <dbReference type="SAM" id="MobiDB-lite"/>
    </source>
</evidence>
<feature type="region of interest" description="Disordered" evidence="1">
    <location>
        <begin position="24"/>
        <end position="74"/>
    </location>
</feature>
<feature type="signal peptide" evidence="2">
    <location>
        <begin position="1"/>
        <end position="20"/>
    </location>
</feature>
<sequence>MRFSISIIALAILSISSALAVDPVSSKETPEAAVKLHSGGQQKGGQQEGGQQEGGQQEAPTRAGGDNTGVSATAGKLGKAVGDAGQAIADAGQAVDQAV</sequence>
<protein>
    <submittedName>
        <fullName evidence="3">Uncharacterized protein</fullName>
    </submittedName>
</protein>
<gene>
    <name evidence="3" type="ORF">BDA99DRAFT_565780</name>
</gene>
<dbReference type="EMBL" id="JAIXMP010000050">
    <property type="protein sequence ID" value="KAI9245652.1"/>
    <property type="molecule type" value="Genomic_DNA"/>
</dbReference>
<dbReference type="Proteomes" id="UP001209540">
    <property type="component" value="Unassembled WGS sequence"/>
</dbReference>
<feature type="compositionally biased region" description="Gly residues" evidence="1">
    <location>
        <begin position="41"/>
        <end position="53"/>
    </location>
</feature>
<keyword evidence="2" id="KW-0732">Signal</keyword>